<keyword evidence="3" id="KW-1185">Reference proteome</keyword>
<dbReference type="SMART" id="SM00748">
    <property type="entry name" value="HEPN"/>
    <property type="match status" value="1"/>
</dbReference>
<feature type="domain" description="HEPN" evidence="1">
    <location>
        <begin position="9"/>
        <end position="120"/>
    </location>
</feature>
<dbReference type="Pfam" id="PF05168">
    <property type="entry name" value="HEPN"/>
    <property type="match status" value="1"/>
</dbReference>
<dbReference type="InterPro" id="IPR007842">
    <property type="entry name" value="HEPN_dom"/>
</dbReference>
<protein>
    <submittedName>
        <fullName evidence="2">HEPN domain-containing protein</fullName>
    </submittedName>
</protein>
<accession>A0A212PY98</accession>
<dbReference type="SUPFAM" id="SSF81593">
    <property type="entry name" value="Nucleotidyltransferase substrate binding subunit/domain"/>
    <property type="match status" value="1"/>
</dbReference>
<dbReference type="Proteomes" id="UP000197025">
    <property type="component" value="Unassembled WGS sequence"/>
</dbReference>
<dbReference type="PROSITE" id="PS50910">
    <property type="entry name" value="HEPN"/>
    <property type="match status" value="1"/>
</dbReference>
<dbReference type="Gene3D" id="1.20.120.330">
    <property type="entry name" value="Nucleotidyltransferases domain 2"/>
    <property type="match status" value="1"/>
</dbReference>
<dbReference type="AlphaFoldDB" id="A0A212PY98"/>
<organism evidence="2 3">
    <name type="scientific">Thermoflexus hugenholtzii JAD2</name>
    <dbReference type="NCBI Taxonomy" id="877466"/>
    <lineage>
        <taxon>Bacteria</taxon>
        <taxon>Bacillati</taxon>
        <taxon>Chloroflexota</taxon>
        <taxon>Thermoflexia</taxon>
        <taxon>Thermoflexales</taxon>
        <taxon>Thermoflexaceae</taxon>
        <taxon>Thermoflexus</taxon>
    </lineage>
</organism>
<dbReference type="RefSeq" id="WP_088569999.1">
    <property type="nucleotide sequence ID" value="NZ_FYEK01000003.1"/>
</dbReference>
<proteinExistence type="predicted"/>
<evidence type="ECO:0000259" key="1">
    <source>
        <dbReference type="PROSITE" id="PS50910"/>
    </source>
</evidence>
<evidence type="ECO:0000313" key="3">
    <source>
        <dbReference type="Proteomes" id="UP000197025"/>
    </source>
</evidence>
<dbReference type="InParanoid" id="A0A212PY98"/>
<dbReference type="OrthoDB" id="9808176at2"/>
<name>A0A212PY98_9CHLR</name>
<reference evidence="3" key="1">
    <citation type="submission" date="2017-06" db="EMBL/GenBank/DDBJ databases">
        <authorList>
            <person name="Varghese N."/>
            <person name="Submissions S."/>
        </authorList>
    </citation>
    <scope>NUCLEOTIDE SEQUENCE [LARGE SCALE GENOMIC DNA]</scope>
    <source>
        <strain evidence="3">JAD2</strain>
    </source>
</reference>
<evidence type="ECO:0000313" key="2">
    <source>
        <dbReference type="EMBL" id="SNB51938.1"/>
    </source>
</evidence>
<dbReference type="EMBL" id="FYEK01000003">
    <property type="protein sequence ID" value="SNB51938.1"/>
    <property type="molecule type" value="Genomic_DNA"/>
</dbReference>
<gene>
    <name evidence="2" type="ORF">SAMN02746019_00022160</name>
</gene>
<sequence>MGHRAGDWLTPAAHDLRHAEQALEDGDYDWACFAAHQAAEKAVKAVFLAMGGEGWGYSLTRLLRDLKQQVQIPDALLRAAQRLDKHYIPTRYPNGFDTGAPVDYYTFGEAQQALEDARRIYVFCEQQVRAAGGGSGGAAPLR</sequence>